<protein>
    <recommendedName>
        <fullName evidence="6">Serpentine receptor class gamma</fullName>
    </recommendedName>
</protein>
<reference evidence="8 9" key="1">
    <citation type="submission" date="2024-10" db="EMBL/GenBank/DDBJ databases">
        <authorList>
            <person name="Kim D."/>
        </authorList>
    </citation>
    <scope>NUCLEOTIDE SEQUENCE [LARGE SCALE GENOMIC DNA]</scope>
    <source>
        <strain evidence="8">Taebaek</strain>
    </source>
</reference>
<keyword evidence="4 6" id="KW-1133">Transmembrane helix</keyword>
<comment type="caution">
    <text evidence="6">Lacks conserved residue(s) required for the propagation of feature annotation.</text>
</comment>
<keyword evidence="5 6" id="KW-0472">Membrane</keyword>
<evidence type="ECO:0000256" key="1">
    <source>
        <dbReference type="ARBA" id="ARBA00004141"/>
    </source>
</evidence>
<dbReference type="PANTHER" id="PTHR31552:SF8">
    <property type="entry name" value="SERPENTINE RECEPTOR CLASS GAMMA"/>
    <property type="match status" value="1"/>
</dbReference>
<dbReference type="AlphaFoldDB" id="A0ABD2HS66"/>
<dbReference type="PANTHER" id="PTHR31552">
    <property type="entry name" value="SERPENTINE RECEPTOR CLASS GAMMA"/>
    <property type="match status" value="1"/>
</dbReference>
<accession>A0ABD2HS66</accession>
<feature type="transmembrane region" description="Helical" evidence="6">
    <location>
        <begin position="176"/>
        <end position="198"/>
    </location>
</feature>
<name>A0ABD2HS66_HETSC</name>
<keyword evidence="3 6" id="KW-0812">Transmembrane</keyword>
<dbReference type="EMBL" id="JBICCN010000400">
    <property type="protein sequence ID" value="KAL3071104.1"/>
    <property type="molecule type" value="Genomic_DNA"/>
</dbReference>
<feature type="transmembrane region" description="Helical" evidence="6">
    <location>
        <begin position="41"/>
        <end position="60"/>
    </location>
</feature>
<feature type="transmembrane region" description="Helical" evidence="6">
    <location>
        <begin position="218"/>
        <end position="244"/>
    </location>
</feature>
<feature type="transmembrane region" description="Helical" evidence="6">
    <location>
        <begin position="6"/>
        <end position="29"/>
    </location>
</feature>
<evidence type="ECO:0000256" key="2">
    <source>
        <dbReference type="ARBA" id="ARBA00005692"/>
    </source>
</evidence>
<dbReference type="SUPFAM" id="SSF81321">
    <property type="entry name" value="Family A G protein-coupled receptor-like"/>
    <property type="match status" value="1"/>
</dbReference>
<dbReference type="Proteomes" id="UP001620645">
    <property type="component" value="Unassembled WGS sequence"/>
</dbReference>
<comment type="subcellular location">
    <subcellularLocation>
        <location evidence="1">Membrane</location>
        <topology evidence="1">Multi-pass membrane protein</topology>
    </subcellularLocation>
</comment>
<dbReference type="InterPro" id="IPR000609">
    <property type="entry name" value="7TM_GPCR_serpentine_rcpt_Srg"/>
</dbReference>
<dbReference type="GO" id="GO:0016020">
    <property type="term" value="C:membrane"/>
    <property type="evidence" value="ECO:0007669"/>
    <property type="project" value="UniProtKB-SubCell"/>
</dbReference>
<comment type="caution">
    <text evidence="8">The sequence shown here is derived from an EMBL/GenBank/DDBJ whole genome shotgun (WGS) entry which is preliminary data.</text>
</comment>
<evidence type="ECO:0000313" key="8">
    <source>
        <dbReference type="EMBL" id="KAL3071104.1"/>
    </source>
</evidence>
<sequence>MISTLSFVGYFIYEIFSIPMYLRVIFVLVTKKEFSSPFFRFLSVIGILELGHYIIDVVYYRLPIFGPTSSWFGNSPSPFYSLGTFLIYLFNYPIYVLHIAIALHRCSSVWVPVRQKAFWRRAFKPIIAFALIISFALSVHRLFTVVQLVPLDKADPSKGSIPIITAYKLYFINTNLITASFNTFVFLSTWLINGFTLFKIVQMKRAGMLKNEAQKIELNLFVITVWMTMSLIVLIIFQISLFMLRSGLLDNVLDVGQLNYFLFMQQPLVEIIGTESHPWVLLIMCRALRAKALPFLAQFKRWRKSGVVPQTMAHNPNSNNGIRAQLAARSWNNNNNNNNSQGIRPQNIIIKRRQKSATKSVPVKIASRSLHGKSEKNNVAIIGFGCCEHCDDFGTSLHLWVSLIRPKEIVFKAEKDSTENFAAKMEQIGNVFIALSKRSNEMGENYTELQDEIKGLKHSVAKVQKQMDQAFNRHNE</sequence>
<feature type="coiled-coil region" evidence="7">
    <location>
        <begin position="446"/>
        <end position="473"/>
    </location>
</feature>
<evidence type="ECO:0000256" key="6">
    <source>
        <dbReference type="RuleBase" id="RU280813"/>
    </source>
</evidence>
<evidence type="ECO:0000313" key="9">
    <source>
        <dbReference type="Proteomes" id="UP001620645"/>
    </source>
</evidence>
<keyword evidence="7" id="KW-0175">Coiled coil</keyword>
<proteinExistence type="inferred from homology"/>
<comment type="similarity">
    <text evidence="2 6">Belongs to the nematode receptor-like protein srg family.</text>
</comment>
<organism evidence="8 9">
    <name type="scientific">Heterodera schachtii</name>
    <name type="common">Sugarbeet cyst nematode worm</name>
    <name type="synonym">Tylenchus schachtii</name>
    <dbReference type="NCBI Taxonomy" id="97005"/>
    <lineage>
        <taxon>Eukaryota</taxon>
        <taxon>Metazoa</taxon>
        <taxon>Ecdysozoa</taxon>
        <taxon>Nematoda</taxon>
        <taxon>Chromadorea</taxon>
        <taxon>Rhabditida</taxon>
        <taxon>Tylenchina</taxon>
        <taxon>Tylenchomorpha</taxon>
        <taxon>Tylenchoidea</taxon>
        <taxon>Heteroderidae</taxon>
        <taxon>Heteroderinae</taxon>
        <taxon>Heterodera</taxon>
    </lineage>
</organism>
<evidence type="ECO:0000256" key="7">
    <source>
        <dbReference type="SAM" id="Coils"/>
    </source>
</evidence>
<evidence type="ECO:0000256" key="5">
    <source>
        <dbReference type="ARBA" id="ARBA00023136"/>
    </source>
</evidence>
<feature type="transmembrane region" description="Helical" evidence="6">
    <location>
        <begin position="80"/>
        <end position="101"/>
    </location>
</feature>
<evidence type="ECO:0000256" key="3">
    <source>
        <dbReference type="ARBA" id="ARBA00022692"/>
    </source>
</evidence>
<feature type="transmembrane region" description="Helical" evidence="6">
    <location>
        <begin position="122"/>
        <end position="143"/>
    </location>
</feature>
<gene>
    <name evidence="8" type="ORF">niasHS_015846</name>
</gene>
<evidence type="ECO:0000256" key="4">
    <source>
        <dbReference type="ARBA" id="ARBA00022989"/>
    </source>
</evidence>
<dbReference type="Pfam" id="PF02118">
    <property type="entry name" value="Srg"/>
    <property type="match status" value="1"/>
</dbReference>
<keyword evidence="9" id="KW-1185">Reference proteome</keyword>
<dbReference type="GO" id="GO:0007606">
    <property type="term" value="P:sensory perception of chemical stimulus"/>
    <property type="evidence" value="ECO:0007669"/>
    <property type="project" value="UniProtKB-UniRule"/>
</dbReference>